<dbReference type="Gene3D" id="1.10.357.10">
    <property type="entry name" value="Tetracycline Repressor, domain 2"/>
    <property type="match status" value="1"/>
</dbReference>
<name>A0ABM9E7Q9_9HYPH</name>
<dbReference type="Pfam" id="PF21351">
    <property type="entry name" value="TetR_C_41"/>
    <property type="match status" value="1"/>
</dbReference>
<protein>
    <submittedName>
        <fullName evidence="6">TetR family transcriptional regulator</fullName>
    </submittedName>
</protein>
<feature type="DNA-binding region" description="H-T-H motif" evidence="4">
    <location>
        <begin position="38"/>
        <end position="57"/>
    </location>
</feature>
<feature type="domain" description="HTH tetR-type" evidence="5">
    <location>
        <begin position="15"/>
        <end position="75"/>
    </location>
</feature>
<evidence type="ECO:0000256" key="4">
    <source>
        <dbReference type="PROSITE-ProRule" id="PRU00335"/>
    </source>
</evidence>
<dbReference type="PANTHER" id="PTHR30055:SF234">
    <property type="entry name" value="HTH-TYPE TRANSCRIPTIONAL REGULATOR BETI"/>
    <property type="match status" value="1"/>
</dbReference>
<dbReference type="InterPro" id="IPR049484">
    <property type="entry name" value="Rv0078-like_C"/>
</dbReference>
<accession>A0ABM9E7Q9</accession>
<evidence type="ECO:0000313" key="6">
    <source>
        <dbReference type="EMBL" id="CAH2405176.1"/>
    </source>
</evidence>
<dbReference type="Proteomes" id="UP001152604">
    <property type="component" value="Unassembled WGS sequence"/>
</dbReference>
<keyword evidence="1" id="KW-0805">Transcription regulation</keyword>
<dbReference type="Pfam" id="PF00440">
    <property type="entry name" value="TetR_N"/>
    <property type="match status" value="1"/>
</dbReference>
<dbReference type="InterPro" id="IPR009057">
    <property type="entry name" value="Homeodomain-like_sf"/>
</dbReference>
<dbReference type="PRINTS" id="PR00455">
    <property type="entry name" value="HTHTETR"/>
</dbReference>
<evidence type="ECO:0000256" key="1">
    <source>
        <dbReference type="ARBA" id="ARBA00023015"/>
    </source>
</evidence>
<dbReference type="EMBL" id="CAKXZS010000034">
    <property type="protein sequence ID" value="CAH2405176.1"/>
    <property type="molecule type" value="Genomic_DNA"/>
</dbReference>
<reference evidence="6" key="1">
    <citation type="submission" date="2022-03" db="EMBL/GenBank/DDBJ databases">
        <authorList>
            <person name="Brunel B."/>
        </authorList>
    </citation>
    <scope>NUCLEOTIDE SEQUENCE</scope>
    <source>
        <strain evidence="6">STM4922sample</strain>
    </source>
</reference>
<evidence type="ECO:0000259" key="5">
    <source>
        <dbReference type="PROSITE" id="PS50977"/>
    </source>
</evidence>
<evidence type="ECO:0000256" key="2">
    <source>
        <dbReference type="ARBA" id="ARBA00023125"/>
    </source>
</evidence>
<proteinExistence type="predicted"/>
<sequence length="208" mass="22288">MQQESARRSNRDRTEATRAYLIAAARKLFIEKSYAETGTPEIVAAAGVTRGALYHHFADKQALFAAVVEQEAAAVAEEIERASPPSLFARDALVAGSDAYLAAMRMSGRTRLLLLDGPAVLGRAAMDEIDNRHGNRSLREGLVAAMRSHSMTKLPVEALTTLLAAAFDRAALAIEAGASAEDYRTVLMALIDGLTPPPPQAPHPAQIR</sequence>
<keyword evidence="2 4" id="KW-0238">DNA-binding</keyword>
<evidence type="ECO:0000313" key="7">
    <source>
        <dbReference type="Proteomes" id="UP001152604"/>
    </source>
</evidence>
<dbReference type="InterPro" id="IPR050109">
    <property type="entry name" value="HTH-type_TetR-like_transc_reg"/>
</dbReference>
<evidence type="ECO:0000256" key="3">
    <source>
        <dbReference type="ARBA" id="ARBA00023163"/>
    </source>
</evidence>
<keyword evidence="7" id="KW-1185">Reference proteome</keyword>
<gene>
    <name evidence="6" type="ORF">MES4922_40111</name>
</gene>
<dbReference type="PANTHER" id="PTHR30055">
    <property type="entry name" value="HTH-TYPE TRANSCRIPTIONAL REGULATOR RUTR"/>
    <property type="match status" value="1"/>
</dbReference>
<dbReference type="PROSITE" id="PS50977">
    <property type="entry name" value="HTH_TETR_2"/>
    <property type="match status" value="1"/>
</dbReference>
<comment type="caution">
    <text evidence="6">The sequence shown here is derived from an EMBL/GenBank/DDBJ whole genome shotgun (WGS) entry which is preliminary data.</text>
</comment>
<dbReference type="InterPro" id="IPR001647">
    <property type="entry name" value="HTH_TetR"/>
</dbReference>
<dbReference type="SUPFAM" id="SSF46689">
    <property type="entry name" value="Homeodomain-like"/>
    <property type="match status" value="1"/>
</dbReference>
<dbReference type="RefSeq" id="WP_254027162.1">
    <property type="nucleotide sequence ID" value="NZ_CAKXZS010000034.1"/>
</dbReference>
<organism evidence="6 7">
    <name type="scientific">Mesorhizobium ventifaucium</name>
    <dbReference type="NCBI Taxonomy" id="666020"/>
    <lineage>
        <taxon>Bacteria</taxon>
        <taxon>Pseudomonadati</taxon>
        <taxon>Pseudomonadota</taxon>
        <taxon>Alphaproteobacteria</taxon>
        <taxon>Hyphomicrobiales</taxon>
        <taxon>Phyllobacteriaceae</taxon>
        <taxon>Mesorhizobium</taxon>
    </lineage>
</organism>
<keyword evidence="3" id="KW-0804">Transcription</keyword>